<protein>
    <submittedName>
        <fullName evidence="1">Uncharacterized protein</fullName>
    </submittedName>
</protein>
<name>A0A1G6S3K8_9BACT</name>
<sequence length="39" mass="4637">MEHLRDESLETEMWPKTMEMAFVPPNFRWSNALANSRAI</sequence>
<dbReference type="STRING" id="686796.SAMN04488104_101554"/>
<evidence type="ECO:0000313" key="1">
    <source>
        <dbReference type="EMBL" id="SDD11448.1"/>
    </source>
</evidence>
<accession>A0A1G6S3K8</accession>
<gene>
    <name evidence="1" type="ORF">SAMN04488104_101554</name>
</gene>
<evidence type="ECO:0000313" key="2">
    <source>
        <dbReference type="Proteomes" id="UP000199060"/>
    </source>
</evidence>
<reference evidence="2" key="1">
    <citation type="submission" date="2016-10" db="EMBL/GenBank/DDBJ databases">
        <authorList>
            <person name="Varghese N."/>
            <person name="Submissions S."/>
        </authorList>
    </citation>
    <scope>NUCLEOTIDE SEQUENCE [LARGE SCALE GENOMIC DNA]</scope>
    <source>
        <strain evidence="2">DSM 23095</strain>
    </source>
</reference>
<keyword evidence="2" id="KW-1185">Reference proteome</keyword>
<proteinExistence type="predicted"/>
<dbReference type="Proteomes" id="UP000199060">
    <property type="component" value="Unassembled WGS sequence"/>
</dbReference>
<organism evidence="1 2">
    <name type="scientific">Algoriphagus faecimaris</name>
    <dbReference type="NCBI Taxonomy" id="686796"/>
    <lineage>
        <taxon>Bacteria</taxon>
        <taxon>Pseudomonadati</taxon>
        <taxon>Bacteroidota</taxon>
        <taxon>Cytophagia</taxon>
        <taxon>Cytophagales</taxon>
        <taxon>Cyclobacteriaceae</taxon>
        <taxon>Algoriphagus</taxon>
    </lineage>
</organism>
<dbReference type="EMBL" id="FNAC01000015">
    <property type="protein sequence ID" value="SDD11448.1"/>
    <property type="molecule type" value="Genomic_DNA"/>
</dbReference>
<dbReference type="AlphaFoldDB" id="A0A1G6S3K8"/>